<accession>A0A2A9CVV3</accession>
<dbReference type="SUPFAM" id="SSF48452">
    <property type="entry name" value="TPR-like"/>
    <property type="match status" value="1"/>
</dbReference>
<comment type="caution">
    <text evidence="2">The sequence shown here is derived from an EMBL/GenBank/DDBJ whole genome shotgun (WGS) entry which is preliminary data.</text>
</comment>
<dbReference type="AlphaFoldDB" id="A0A2A9CVV3"/>
<sequence>MASLESADTLDDLVAVLREVRVQAGLPSYSQIATEVARVRAARRGIETAAKPGRVTVYDAFRDGRRRLDPDLASDILTVLGRPDLAPALHQAHARVLRHRAAATARPTVTVTPPGPSALTGSRAAEVADLTARVVAARPDDPPGDPVAEARTPSVVVLTGLPGVGKSTMARDLAHLLAARTGADAVLEIGLRTASGEAGPDTVKPREVAGEIRRARRARATGGSQGRARGVSHAVVLLDDVPSGGDLAEIAGLLDPADVLVATSRIRLQWDGATAHHVVEPMNEADSIALLSVLLAQHTRRQDPESDSEALRALAAHCGGLPLAMTILAGNAHSTPGWYLSDHVHRLDTLGLGTVPALQDALHHLTADQRRVLAFLARHRGRLTAQEIAVALAQGPAPLSSDEAARALTALRGANLVVQTHGRYDLHDVVRSGVRGTPEFEVRFSLLRSQTNALVSHLLAGYAASPSLSWIEEHAEAAVTTAQLAAELDLADAVGSLAQALSRQLLDDGRVTDAYLLTSAHLAALGDGEVATEHLIRHATAARLAGNLEDTRATLGRAVADAELLGPLRVALAETEAVTGSLERACDELEELLTESIPAEVRLSARYRLPQFLLVAGRAERARLIAEEVIAERANEPPDTALSMVRNNYARALCELDEAAAAEVAAHEAIAESRRSRTQRFEAQALSLVADAIAWQGRPDEATPFSDAAFELTQSLGDPAGVVILGANLVHSAVALGDLPRAREVLRAVRDARRRLNYAALELDELLARADVARAEGDAALSIAVLERAAAIADHQGLRLHEARTRILHGDALATLGDREGAVRQWRAVVQSPTSAPLRVRLARERLAQE</sequence>
<keyword evidence="3" id="KW-1185">Reference proteome</keyword>
<dbReference type="SUPFAM" id="SSF52540">
    <property type="entry name" value="P-loop containing nucleoside triphosphate hydrolases"/>
    <property type="match status" value="1"/>
</dbReference>
<dbReference type="SMART" id="SM00382">
    <property type="entry name" value="AAA"/>
    <property type="match status" value="1"/>
</dbReference>
<protein>
    <recommendedName>
        <fullName evidence="1">AAA+ ATPase domain-containing protein</fullName>
    </recommendedName>
</protein>
<dbReference type="InterPro" id="IPR003593">
    <property type="entry name" value="AAA+_ATPase"/>
</dbReference>
<dbReference type="OrthoDB" id="7628974at2"/>
<dbReference type="EMBL" id="PDJD01000001">
    <property type="protein sequence ID" value="PFG18548.1"/>
    <property type="molecule type" value="Genomic_DNA"/>
</dbReference>
<evidence type="ECO:0000313" key="3">
    <source>
        <dbReference type="Proteomes" id="UP000224915"/>
    </source>
</evidence>
<dbReference type="Gene3D" id="3.40.50.300">
    <property type="entry name" value="P-loop containing nucleotide triphosphate hydrolases"/>
    <property type="match status" value="1"/>
</dbReference>
<name>A0A2A9CVV3_9MICO</name>
<dbReference type="PANTHER" id="PTHR47691">
    <property type="entry name" value="REGULATOR-RELATED"/>
    <property type="match status" value="1"/>
</dbReference>
<proteinExistence type="predicted"/>
<feature type="domain" description="AAA+ ATPase" evidence="1">
    <location>
        <begin position="152"/>
        <end position="368"/>
    </location>
</feature>
<reference evidence="2 3" key="1">
    <citation type="submission" date="2017-10" db="EMBL/GenBank/DDBJ databases">
        <title>Sequencing the genomes of 1000 actinobacteria strains.</title>
        <authorList>
            <person name="Klenk H.-P."/>
        </authorList>
    </citation>
    <scope>NUCLEOTIDE SEQUENCE [LARGE SCALE GENOMIC DNA]</scope>
    <source>
        <strain evidence="2 3">DSM 21801</strain>
    </source>
</reference>
<dbReference type="PANTHER" id="PTHR47691:SF3">
    <property type="entry name" value="HTH-TYPE TRANSCRIPTIONAL REGULATOR RV0890C-RELATED"/>
    <property type="match status" value="1"/>
</dbReference>
<evidence type="ECO:0000313" key="2">
    <source>
        <dbReference type="EMBL" id="PFG18548.1"/>
    </source>
</evidence>
<dbReference type="InterPro" id="IPR011990">
    <property type="entry name" value="TPR-like_helical_dom_sf"/>
</dbReference>
<dbReference type="Proteomes" id="UP000224915">
    <property type="component" value="Unassembled WGS sequence"/>
</dbReference>
<dbReference type="PRINTS" id="PR00364">
    <property type="entry name" value="DISEASERSIST"/>
</dbReference>
<gene>
    <name evidence="2" type="ORF">ATL40_0088</name>
</gene>
<dbReference type="InterPro" id="IPR027417">
    <property type="entry name" value="P-loop_NTPase"/>
</dbReference>
<dbReference type="Gene3D" id="1.25.40.10">
    <property type="entry name" value="Tetratricopeptide repeat domain"/>
    <property type="match status" value="1"/>
</dbReference>
<organism evidence="2 3">
    <name type="scientific">Serinibacter salmoneus</name>
    <dbReference type="NCBI Taxonomy" id="556530"/>
    <lineage>
        <taxon>Bacteria</taxon>
        <taxon>Bacillati</taxon>
        <taxon>Actinomycetota</taxon>
        <taxon>Actinomycetes</taxon>
        <taxon>Micrococcales</taxon>
        <taxon>Beutenbergiaceae</taxon>
        <taxon>Serinibacter</taxon>
    </lineage>
</organism>
<dbReference type="RefSeq" id="WP_098467807.1">
    <property type="nucleotide sequence ID" value="NZ_PDJD01000001.1"/>
</dbReference>
<evidence type="ECO:0000259" key="1">
    <source>
        <dbReference type="SMART" id="SM00382"/>
    </source>
</evidence>